<keyword evidence="2" id="KW-0732">Signal</keyword>
<protein>
    <submittedName>
        <fullName evidence="4">Outer membrane beta-barrel protein</fullName>
    </submittedName>
</protein>
<feature type="compositionally biased region" description="Basic residues" evidence="1">
    <location>
        <begin position="263"/>
        <end position="284"/>
    </location>
</feature>
<comment type="caution">
    <text evidence="4">The sequence shown here is derived from an EMBL/GenBank/DDBJ whole genome shotgun (WGS) entry which is preliminary data.</text>
</comment>
<evidence type="ECO:0000313" key="5">
    <source>
        <dbReference type="Proteomes" id="UP001597112"/>
    </source>
</evidence>
<feature type="chain" id="PRO_5046558125" evidence="2">
    <location>
        <begin position="20"/>
        <end position="284"/>
    </location>
</feature>
<accession>A0ABW3KBZ2</accession>
<evidence type="ECO:0000256" key="1">
    <source>
        <dbReference type="SAM" id="MobiDB-lite"/>
    </source>
</evidence>
<evidence type="ECO:0000313" key="4">
    <source>
        <dbReference type="EMBL" id="MFD1003131.1"/>
    </source>
</evidence>
<sequence length="284" mass="32637">MIRLSIFLFALFSIFFSHAQTRTLYLGIGTGMTSSYTWDNGISKDPRYKDRYDIKFAPVSLNYGLDFEGYGFFINPGLVNIGQNFYVTNTVGGQQGTRKINLSYINLPAAFKLHIIDLSFFKLSLTAGGSFAFLMKGKETVSHEEAKLTFPTQVYPILPSDYTIVYDGVISPAVSKYTIADKKDFKSYQVFALLGFRSDWEVSDDWMMSLDFRMNYGIFDPRTDEYMQRVNAYQTLYDISGKRRDMFALINVSVSRYIELKKEKHSPKKRSSYPSHKSRSRPRG</sequence>
<dbReference type="InterPro" id="IPR025665">
    <property type="entry name" value="Beta-barrel_OMP_2"/>
</dbReference>
<dbReference type="Proteomes" id="UP001597112">
    <property type="component" value="Unassembled WGS sequence"/>
</dbReference>
<dbReference type="Pfam" id="PF13568">
    <property type="entry name" value="OMP_b-brl_2"/>
    <property type="match status" value="1"/>
</dbReference>
<reference evidence="5" key="1">
    <citation type="journal article" date="2019" name="Int. J. Syst. Evol. Microbiol.">
        <title>The Global Catalogue of Microorganisms (GCM) 10K type strain sequencing project: providing services to taxonomists for standard genome sequencing and annotation.</title>
        <authorList>
            <consortium name="The Broad Institute Genomics Platform"/>
            <consortium name="The Broad Institute Genome Sequencing Center for Infectious Disease"/>
            <person name="Wu L."/>
            <person name="Ma J."/>
        </authorList>
    </citation>
    <scope>NUCLEOTIDE SEQUENCE [LARGE SCALE GENOMIC DNA]</scope>
    <source>
        <strain evidence="5">CCUG 58938</strain>
    </source>
</reference>
<name>A0ABW3KBZ2_9BACT</name>
<feature type="signal peptide" evidence="2">
    <location>
        <begin position="1"/>
        <end position="19"/>
    </location>
</feature>
<dbReference type="EMBL" id="JBHTKA010000015">
    <property type="protein sequence ID" value="MFD1003131.1"/>
    <property type="molecule type" value="Genomic_DNA"/>
</dbReference>
<gene>
    <name evidence="4" type="ORF">ACFQ21_27645</name>
</gene>
<organism evidence="4 5">
    <name type="scientific">Ohtaekwangia kribbensis</name>
    <dbReference type="NCBI Taxonomy" id="688913"/>
    <lineage>
        <taxon>Bacteria</taxon>
        <taxon>Pseudomonadati</taxon>
        <taxon>Bacteroidota</taxon>
        <taxon>Cytophagia</taxon>
        <taxon>Cytophagales</taxon>
        <taxon>Fulvivirgaceae</taxon>
        <taxon>Ohtaekwangia</taxon>
    </lineage>
</organism>
<evidence type="ECO:0000259" key="3">
    <source>
        <dbReference type="Pfam" id="PF13568"/>
    </source>
</evidence>
<feature type="region of interest" description="Disordered" evidence="1">
    <location>
        <begin position="261"/>
        <end position="284"/>
    </location>
</feature>
<feature type="domain" description="Outer membrane protein beta-barrel" evidence="3">
    <location>
        <begin position="19"/>
        <end position="220"/>
    </location>
</feature>
<evidence type="ECO:0000256" key="2">
    <source>
        <dbReference type="SAM" id="SignalP"/>
    </source>
</evidence>
<proteinExistence type="predicted"/>
<keyword evidence="5" id="KW-1185">Reference proteome</keyword>
<dbReference type="RefSeq" id="WP_377585358.1">
    <property type="nucleotide sequence ID" value="NZ_JBHTKA010000015.1"/>
</dbReference>